<proteinExistence type="predicted"/>
<comment type="caution">
    <text evidence="2">The sequence shown here is derived from an EMBL/GenBank/DDBJ whole genome shotgun (WGS) entry which is preliminary data.</text>
</comment>
<protein>
    <recommendedName>
        <fullName evidence="4">TnsA endonuclease N-terminal domain-containing protein</fullName>
    </recommendedName>
</protein>
<sequence>MKENKFANPTMRRVHKRGMQKRASKMAGTKFRGVIQLESHMEVTLVCCLEIDPRVLSLKTQPCTISLASGRVFRDKNALEAHLGRAGRKNPIYTPDFEVLLKDGTKSLLDAKHSAHIEKKPEYLLYPELLQSFGLSLLMVTEELLQGPLYYNARLLAPWVGKKCPAHVLEQLSDMGDDSSSYRDLHLHHGLSQGEICMALLNGLLKFDITASRLRQASALEANDGCTRFLEVLKF</sequence>
<evidence type="ECO:0008006" key="4">
    <source>
        <dbReference type="Google" id="ProtNLM"/>
    </source>
</evidence>
<dbReference type="InterPro" id="IPR011856">
    <property type="entry name" value="tRNA_endonuc-like_dom_sf"/>
</dbReference>
<accession>A0A0X3TPS4</accession>
<dbReference type="Gene3D" id="3.40.1350.10">
    <property type="match status" value="1"/>
</dbReference>
<reference evidence="3" key="1">
    <citation type="submission" date="2015-12" db="EMBL/GenBank/DDBJ databases">
        <authorList>
            <person name="Zhang G."/>
            <person name="Stingl U."/>
        </authorList>
    </citation>
    <scope>NUCLEOTIDE SEQUENCE [LARGE SCALE GENOMIC DNA]</scope>
    <source>
        <strain evidence="3">ZGT108</strain>
    </source>
</reference>
<dbReference type="GO" id="GO:0003676">
    <property type="term" value="F:nucleic acid binding"/>
    <property type="evidence" value="ECO:0007669"/>
    <property type="project" value="InterPro"/>
</dbReference>
<evidence type="ECO:0000256" key="1">
    <source>
        <dbReference type="SAM" id="MobiDB-lite"/>
    </source>
</evidence>
<gene>
    <name evidence="2" type="ORF">AVO44_15560</name>
</gene>
<feature type="region of interest" description="Disordered" evidence="1">
    <location>
        <begin position="1"/>
        <end position="25"/>
    </location>
</feature>
<organism evidence="2 3">
    <name type="scientific">Ruegeria profundi</name>
    <dbReference type="NCBI Taxonomy" id="1685378"/>
    <lineage>
        <taxon>Bacteria</taxon>
        <taxon>Pseudomonadati</taxon>
        <taxon>Pseudomonadota</taxon>
        <taxon>Alphaproteobacteria</taxon>
        <taxon>Rhodobacterales</taxon>
        <taxon>Roseobacteraceae</taxon>
        <taxon>Ruegeria</taxon>
    </lineage>
</organism>
<dbReference type="Proteomes" id="UP000053690">
    <property type="component" value="Unassembled WGS sequence"/>
</dbReference>
<evidence type="ECO:0000313" key="3">
    <source>
        <dbReference type="Proteomes" id="UP000053690"/>
    </source>
</evidence>
<dbReference type="AlphaFoldDB" id="A0A0X3TPS4"/>
<dbReference type="STRING" id="1685378.AVO44_15560"/>
<evidence type="ECO:0000313" key="2">
    <source>
        <dbReference type="EMBL" id="KUJ77747.1"/>
    </source>
</evidence>
<keyword evidence="3" id="KW-1185">Reference proteome</keyword>
<dbReference type="RefSeq" id="WP_068338657.1">
    <property type="nucleotide sequence ID" value="NZ_LQBP01000008.1"/>
</dbReference>
<dbReference type="OrthoDB" id="7745561at2"/>
<name>A0A0X3TPS4_9RHOB</name>
<dbReference type="EMBL" id="LQBP01000008">
    <property type="protein sequence ID" value="KUJ77747.1"/>
    <property type="molecule type" value="Genomic_DNA"/>
</dbReference>
<feature type="compositionally biased region" description="Basic residues" evidence="1">
    <location>
        <begin position="12"/>
        <end position="24"/>
    </location>
</feature>